<dbReference type="PANTHER" id="PTHR14233">
    <property type="entry name" value="DUF914-RELATED"/>
    <property type="match status" value="1"/>
</dbReference>
<feature type="transmembrane region" description="Helical" evidence="7">
    <location>
        <begin position="161"/>
        <end position="179"/>
    </location>
</feature>
<evidence type="ECO:0000313" key="8">
    <source>
        <dbReference type="EnsemblPlants" id="AUR62033513-RA:cds"/>
    </source>
</evidence>
<keyword evidence="9" id="KW-1185">Reference proteome</keyword>
<dbReference type="OMA" id="CTIAWAL"/>
<comment type="subcellular location">
    <subcellularLocation>
        <location evidence="1">Membrane</location>
        <topology evidence="1">Multi-pass membrane protein</topology>
    </subcellularLocation>
</comment>
<dbReference type="Proteomes" id="UP000596660">
    <property type="component" value="Unplaced"/>
</dbReference>
<dbReference type="InterPro" id="IPR009262">
    <property type="entry name" value="SLC35_F1/F2/F6"/>
</dbReference>
<feature type="transmembrane region" description="Helical" evidence="7">
    <location>
        <begin position="314"/>
        <end position="331"/>
    </location>
</feature>
<dbReference type="GO" id="GO:0022857">
    <property type="term" value="F:transmembrane transporter activity"/>
    <property type="evidence" value="ECO:0007669"/>
    <property type="project" value="InterPro"/>
</dbReference>
<feature type="transmembrane region" description="Helical" evidence="7">
    <location>
        <begin position="217"/>
        <end position="233"/>
    </location>
</feature>
<feature type="transmembrane region" description="Helical" evidence="7">
    <location>
        <begin position="107"/>
        <end position="125"/>
    </location>
</feature>
<organism evidence="8 9">
    <name type="scientific">Chenopodium quinoa</name>
    <name type="common">Quinoa</name>
    <dbReference type="NCBI Taxonomy" id="63459"/>
    <lineage>
        <taxon>Eukaryota</taxon>
        <taxon>Viridiplantae</taxon>
        <taxon>Streptophyta</taxon>
        <taxon>Embryophyta</taxon>
        <taxon>Tracheophyta</taxon>
        <taxon>Spermatophyta</taxon>
        <taxon>Magnoliopsida</taxon>
        <taxon>eudicotyledons</taxon>
        <taxon>Gunneridae</taxon>
        <taxon>Pentapetalae</taxon>
        <taxon>Caryophyllales</taxon>
        <taxon>Chenopodiaceae</taxon>
        <taxon>Chenopodioideae</taxon>
        <taxon>Atripliceae</taxon>
        <taxon>Chenopodium</taxon>
    </lineage>
</organism>
<keyword evidence="4 7" id="KW-0812">Transmembrane</keyword>
<comment type="similarity">
    <text evidence="2">Belongs to the SLC35F solute transporter family.</text>
</comment>
<feature type="transmembrane region" description="Helical" evidence="7">
    <location>
        <begin position="253"/>
        <end position="276"/>
    </location>
</feature>
<dbReference type="AlphaFoldDB" id="A0A803MQG2"/>
<dbReference type="SUPFAM" id="SSF103481">
    <property type="entry name" value="Multidrug resistance efflux transporter EmrE"/>
    <property type="match status" value="1"/>
</dbReference>
<evidence type="ECO:0000256" key="2">
    <source>
        <dbReference type="ARBA" id="ARBA00007863"/>
    </source>
</evidence>
<evidence type="ECO:0000256" key="7">
    <source>
        <dbReference type="SAM" id="Phobius"/>
    </source>
</evidence>
<accession>A0A803MQG2</accession>
<evidence type="ECO:0000256" key="5">
    <source>
        <dbReference type="ARBA" id="ARBA00022989"/>
    </source>
</evidence>
<dbReference type="PANTHER" id="PTHR14233:SF18">
    <property type="entry name" value="OS05G0444300 PROTEIN"/>
    <property type="match status" value="1"/>
</dbReference>
<proteinExistence type="inferred from homology"/>
<reference evidence="8" key="2">
    <citation type="submission" date="2021-03" db="UniProtKB">
        <authorList>
            <consortium name="EnsemblPlants"/>
        </authorList>
    </citation>
    <scope>IDENTIFICATION</scope>
</reference>
<evidence type="ECO:0000256" key="4">
    <source>
        <dbReference type="ARBA" id="ARBA00022692"/>
    </source>
</evidence>
<reference evidence="8" key="1">
    <citation type="journal article" date="2017" name="Nature">
        <title>The genome of Chenopodium quinoa.</title>
        <authorList>
            <person name="Jarvis D.E."/>
            <person name="Ho Y.S."/>
            <person name="Lightfoot D.J."/>
            <person name="Schmoeckel S.M."/>
            <person name="Li B."/>
            <person name="Borm T.J.A."/>
            <person name="Ohyanagi H."/>
            <person name="Mineta K."/>
            <person name="Michell C.T."/>
            <person name="Saber N."/>
            <person name="Kharbatia N.M."/>
            <person name="Rupper R.R."/>
            <person name="Sharp A.R."/>
            <person name="Dally N."/>
            <person name="Boughton B.A."/>
            <person name="Woo Y.H."/>
            <person name="Gao G."/>
            <person name="Schijlen E.G.W.M."/>
            <person name="Guo X."/>
            <person name="Momin A.A."/>
            <person name="Negrao S."/>
            <person name="Al-Babili S."/>
            <person name="Gehring C."/>
            <person name="Roessner U."/>
            <person name="Jung C."/>
            <person name="Murphy K."/>
            <person name="Arold S.T."/>
            <person name="Gojobori T."/>
            <person name="van der Linden C.G."/>
            <person name="van Loo E.N."/>
            <person name="Jellen E.N."/>
            <person name="Maughan P.J."/>
            <person name="Tester M."/>
        </authorList>
    </citation>
    <scope>NUCLEOTIDE SEQUENCE [LARGE SCALE GENOMIC DNA]</scope>
    <source>
        <strain evidence="8">cv. PI 614886</strain>
    </source>
</reference>
<feature type="transmembrane region" description="Helical" evidence="7">
    <location>
        <begin position="137"/>
        <end position="155"/>
    </location>
</feature>
<evidence type="ECO:0000256" key="1">
    <source>
        <dbReference type="ARBA" id="ARBA00004141"/>
    </source>
</evidence>
<keyword evidence="5 7" id="KW-1133">Transmembrane helix</keyword>
<dbReference type="GO" id="GO:0016020">
    <property type="term" value="C:membrane"/>
    <property type="evidence" value="ECO:0007669"/>
    <property type="project" value="UniProtKB-SubCell"/>
</dbReference>
<dbReference type="InterPro" id="IPR037185">
    <property type="entry name" value="EmrE-like"/>
</dbReference>
<evidence type="ECO:0000256" key="3">
    <source>
        <dbReference type="ARBA" id="ARBA00022448"/>
    </source>
</evidence>
<sequence>MNRAQFSISNRSIRVIRCLSFSFFFCSVSCLNFELAERSEQERRERVDSAELVESVADSKDDGGCGGGVKENSVDAPVTQSFFTYLGLTSIYGSIMLFRRKKLLVPWYYYALLAFVDVQGNFLCIKAFQYTSITSVTLFDCWTIVWVMILTWVFLGTRYNVWQYIGAATCVVGLCFALLSDARIGGGVAIKAVNEVMDTADLALHSSLIFSGGSRPLFGDFLVTVATLFYALSNVGEEFCVKQKDIVEVISMLGVFGMLILVFAGFAVGTCLFYSLLPLILKLSGATLFNLSILTSDMWAVIIRILFYHEEVNWLYYVSFAIVVMGLVIYCKTENKSEPIKIDVDGHSSIQYEVLGEESLESRDGSFRP</sequence>
<keyword evidence="6 7" id="KW-0472">Membrane</keyword>
<evidence type="ECO:0000256" key="6">
    <source>
        <dbReference type="ARBA" id="ARBA00023136"/>
    </source>
</evidence>
<dbReference type="Pfam" id="PF06027">
    <property type="entry name" value="SLC35F"/>
    <property type="match status" value="1"/>
</dbReference>
<dbReference type="InterPro" id="IPR052221">
    <property type="entry name" value="SLC35F_Transporter"/>
</dbReference>
<keyword evidence="3" id="KW-0813">Transport</keyword>
<name>A0A803MQG2_CHEQI</name>
<feature type="transmembrane region" description="Helical" evidence="7">
    <location>
        <begin position="288"/>
        <end position="308"/>
    </location>
</feature>
<evidence type="ECO:0000313" key="9">
    <source>
        <dbReference type="Proteomes" id="UP000596660"/>
    </source>
</evidence>
<dbReference type="Gramene" id="AUR62033513-RA">
    <property type="protein sequence ID" value="AUR62033513-RA:cds"/>
    <property type="gene ID" value="AUR62033513"/>
</dbReference>
<dbReference type="EnsemblPlants" id="AUR62033513-RA">
    <property type="protein sequence ID" value="AUR62033513-RA:cds"/>
    <property type="gene ID" value="AUR62033513"/>
</dbReference>
<protein>
    <submittedName>
        <fullName evidence="8">Uncharacterized protein</fullName>
    </submittedName>
</protein>